<keyword evidence="3 8" id="KW-0479">Metal-binding</keyword>
<dbReference type="GO" id="GO:0002229">
    <property type="term" value="P:defense response to oomycetes"/>
    <property type="evidence" value="ECO:0007669"/>
    <property type="project" value="UniProtKB-ARBA"/>
</dbReference>
<organism evidence="10 11">
    <name type="scientific">Citrus clementina</name>
    <name type="common">Clementine</name>
    <name type="synonym">Citrus deliciosa x Citrus sinensis</name>
    <dbReference type="NCBI Taxonomy" id="85681"/>
    <lineage>
        <taxon>Eukaryota</taxon>
        <taxon>Viridiplantae</taxon>
        <taxon>Streptophyta</taxon>
        <taxon>Embryophyta</taxon>
        <taxon>Tracheophyta</taxon>
        <taxon>Spermatophyta</taxon>
        <taxon>Magnoliopsida</taxon>
        <taxon>eudicotyledons</taxon>
        <taxon>Gunneridae</taxon>
        <taxon>Pentapetalae</taxon>
        <taxon>rosids</taxon>
        <taxon>malvids</taxon>
        <taxon>Sapindales</taxon>
        <taxon>Rutaceae</taxon>
        <taxon>Aurantioideae</taxon>
        <taxon>Citrus</taxon>
    </lineage>
</organism>
<dbReference type="Gene3D" id="2.60.120.330">
    <property type="entry name" value="B-lactam Antibiotic, Isopenicillin N Synthase, Chain"/>
    <property type="match status" value="1"/>
</dbReference>
<evidence type="ECO:0000256" key="5">
    <source>
        <dbReference type="ARBA" id="ARBA00023002"/>
    </source>
</evidence>
<keyword evidence="11" id="KW-1185">Reference proteome</keyword>
<dbReference type="GO" id="GO:0046872">
    <property type="term" value="F:metal ion binding"/>
    <property type="evidence" value="ECO:0007669"/>
    <property type="project" value="UniProtKB-KW"/>
</dbReference>
<dbReference type="OMA" id="VWEGTSH"/>
<evidence type="ECO:0000256" key="8">
    <source>
        <dbReference type="RuleBase" id="RU003682"/>
    </source>
</evidence>
<dbReference type="FunFam" id="2.60.120.330:FF:000007">
    <property type="entry name" value="Protein DMR6-like oxygenase 2"/>
    <property type="match status" value="1"/>
</dbReference>
<evidence type="ECO:0000259" key="9">
    <source>
        <dbReference type="PROSITE" id="PS51471"/>
    </source>
</evidence>
<dbReference type="PANTHER" id="PTHR47991">
    <property type="entry name" value="OXOGLUTARATE/IRON-DEPENDENT DIOXYGENASE"/>
    <property type="match status" value="1"/>
</dbReference>
<dbReference type="Proteomes" id="UP000030687">
    <property type="component" value="Unassembled WGS sequence"/>
</dbReference>
<dbReference type="InterPro" id="IPR050295">
    <property type="entry name" value="Plant_2OG-oxidoreductases"/>
</dbReference>
<dbReference type="GO" id="GO:0051213">
    <property type="term" value="F:dioxygenase activity"/>
    <property type="evidence" value="ECO:0007669"/>
    <property type="project" value="UniProtKB-KW"/>
</dbReference>
<dbReference type="eggNOG" id="KOG0143">
    <property type="taxonomic scope" value="Eukaryota"/>
</dbReference>
<dbReference type="Pfam" id="PF03171">
    <property type="entry name" value="2OG-FeII_Oxy"/>
    <property type="match status" value="1"/>
</dbReference>
<dbReference type="InterPro" id="IPR044861">
    <property type="entry name" value="IPNS-like_FE2OG_OXY"/>
</dbReference>
<dbReference type="AlphaFoldDB" id="V4RL70"/>
<reference evidence="10 11" key="1">
    <citation type="submission" date="2013-10" db="EMBL/GenBank/DDBJ databases">
        <authorList>
            <consortium name="International Citrus Genome Consortium"/>
            <person name="Jenkins J."/>
            <person name="Schmutz J."/>
            <person name="Prochnik S."/>
            <person name="Rokhsar D."/>
            <person name="Gmitter F."/>
            <person name="Ollitrault P."/>
            <person name="Machado M."/>
            <person name="Talon M."/>
            <person name="Wincker P."/>
            <person name="Jaillon O."/>
            <person name="Morgante M."/>
        </authorList>
    </citation>
    <scope>NUCLEOTIDE SEQUENCE</scope>
    <source>
        <strain evidence="11">cv. Clemenules</strain>
    </source>
</reference>
<evidence type="ECO:0000256" key="2">
    <source>
        <dbReference type="ARBA" id="ARBA00008056"/>
    </source>
</evidence>
<keyword evidence="4" id="KW-0223">Dioxygenase</keyword>
<keyword evidence="5 8" id="KW-0560">Oxidoreductase</keyword>
<comment type="similarity">
    <text evidence="2 8">Belongs to the iron/ascorbate-dependent oxidoreductase family.</text>
</comment>
<dbReference type="InterPro" id="IPR027443">
    <property type="entry name" value="IPNS-like_sf"/>
</dbReference>
<evidence type="ECO:0000256" key="4">
    <source>
        <dbReference type="ARBA" id="ARBA00022964"/>
    </source>
</evidence>
<dbReference type="Pfam" id="PF14226">
    <property type="entry name" value="DIOX_N"/>
    <property type="match status" value="1"/>
</dbReference>
<dbReference type="EMBL" id="KI537036">
    <property type="protein sequence ID" value="ESR34928.1"/>
    <property type="molecule type" value="Genomic_DNA"/>
</dbReference>
<evidence type="ECO:0000313" key="11">
    <source>
        <dbReference type="Proteomes" id="UP000030687"/>
    </source>
</evidence>
<dbReference type="KEGG" id="cic:CICLE_v10005149mg"/>
<dbReference type="Gramene" id="ESR34928">
    <property type="protein sequence ID" value="ESR34928"/>
    <property type="gene ID" value="CICLE_v10005149mg"/>
</dbReference>
<comment type="cofactor">
    <cofactor evidence="1">
        <name>L-ascorbate</name>
        <dbReference type="ChEBI" id="CHEBI:38290"/>
    </cofactor>
</comment>
<dbReference type="InterPro" id="IPR026992">
    <property type="entry name" value="DIOX_N"/>
</dbReference>
<protein>
    <recommendedName>
        <fullName evidence="9">Fe2OG dioxygenase domain-containing protein</fullName>
    </recommendedName>
</protein>
<evidence type="ECO:0000256" key="3">
    <source>
        <dbReference type="ARBA" id="ARBA00022723"/>
    </source>
</evidence>
<evidence type="ECO:0000256" key="7">
    <source>
        <dbReference type="ARBA" id="ARBA00052233"/>
    </source>
</evidence>
<keyword evidence="6 8" id="KW-0408">Iron</keyword>
<comment type="catalytic activity">
    <reaction evidence="7">
        <text>salicylate + NADH + O2 + H(+) = 2,3-dihydroxybenzoate + NAD(+) + H2O</text>
        <dbReference type="Rhea" id="RHEA:51792"/>
        <dbReference type="ChEBI" id="CHEBI:15377"/>
        <dbReference type="ChEBI" id="CHEBI:15378"/>
        <dbReference type="ChEBI" id="CHEBI:15379"/>
        <dbReference type="ChEBI" id="CHEBI:30762"/>
        <dbReference type="ChEBI" id="CHEBI:36654"/>
        <dbReference type="ChEBI" id="CHEBI:57540"/>
        <dbReference type="ChEBI" id="CHEBI:57945"/>
    </reaction>
</comment>
<sequence length="386" mass="43902">MQLVHQFMRSDSHRLSVNGDEITILISKYNQALRYRPLDMAAATTKLLLSDLASTVKSVPSNYIRPISDRPNLTEVQISDGSIPLVDLQVLNGPSRLDTIKQIGQACQHDGFFQVRNHGIPETIINNMLTIARAFFKLPESERLKSYSDDPSKSTRLSTSFNVNTEKISNWRDYLRLHCYPLQDYMHEWPSNPPSVREVVAEYCTSVRGLVLRLLEAISESLGLQRDFIDKALGKHGQHMALNYYPPCPQPDLTYGLPGHTDPNLITVLLQDDVPGLQVLRNGKWLPVSPIPNTFIVNIGDQMQVLSNDRYKSVLHRALVNCDRERISIPTFYCPSPDAVIAPAKDLIDERHPAVYKNFTYAEYYQKFWNRGLDERCLDLFKASTA</sequence>
<dbReference type="InParanoid" id="V4RL70"/>
<name>V4RL70_CITCL</name>
<dbReference type="PROSITE" id="PS51471">
    <property type="entry name" value="FE2OG_OXY"/>
    <property type="match status" value="1"/>
</dbReference>
<gene>
    <name evidence="10" type="ORF">CICLE_v10005149mg</name>
</gene>
<proteinExistence type="inferred from homology"/>
<dbReference type="FunCoup" id="V4RL70">
    <property type="interactions" value="22"/>
</dbReference>
<evidence type="ECO:0000313" key="10">
    <source>
        <dbReference type="EMBL" id="ESR34928.1"/>
    </source>
</evidence>
<dbReference type="SUPFAM" id="SSF51197">
    <property type="entry name" value="Clavaminate synthase-like"/>
    <property type="match status" value="1"/>
</dbReference>
<accession>V4RL70</accession>
<evidence type="ECO:0000256" key="6">
    <source>
        <dbReference type="ARBA" id="ARBA00023004"/>
    </source>
</evidence>
<feature type="domain" description="Fe2OG dioxygenase" evidence="9">
    <location>
        <begin position="235"/>
        <end position="335"/>
    </location>
</feature>
<dbReference type="InterPro" id="IPR005123">
    <property type="entry name" value="Oxoglu/Fe-dep_dioxygenase_dom"/>
</dbReference>
<evidence type="ECO:0000256" key="1">
    <source>
        <dbReference type="ARBA" id="ARBA00001961"/>
    </source>
</evidence>